<dbReference type="Proteomes" id="UP000292957">
    <property type="component" value="Unassembled WGS sequence"/>
</dbReference>
<reference evidence="2" key="1">
    <citation type="submission" date="2019-01" db="EMBL/GenBank/DDBJ databases">
        <title>Draft genome sequences of three monokaryotic isolates of the white-rot basidiomycete fungus Dichomitus squalens.</title>
        <authorList>
            <consortium name="DOE Joint Genome Institute"/>
            <person name="Lopez S.C."/>
            <person name="Andreopoulos B."/>
            <person name="Pangilinan J."/>
            <person name="Lipzen A."/>
            <person name="Riley R."/>
            <person name="Ahrendt S."/>
            <person name="Ng V."/>
            <person name="Barry K."/>
            <person name="Daum C."/>
            <person name="Grigoriev I.V."/>
            <person name="Hilden K.S."/>
            <person name="Makela M.R."/>
            <person name="de Vries R.P."/>
        </authorList>
    </citation>
    <scope>NUCLEOTIDE SEQUENCE [LARGE SCALE GENOMIC DNA]</scope>
    <source>
        <strain evidence="2">OM18370.1</strain>
    </source>
</reference>
<dbReference type="EMBL" id="ML143395">
    <property type="protein sequence ID" value="TBU32465.1"/>
    <property type="molecule type" value="Genomic_DNA"/>
</dbReference>
<accession>A0A4Q9MXK9</accession>
<organism evidence="2">
    <name type="scientific">Dichomitus squalens</name>
    <dbReference type="NCBI Taxonomy" id="114155"/>
    <lineage>
        <taxon>Eukaryota</taxon>
        <taxon>Fungi</taxon>
        <taxon>Dikarya</taxon>
        <taxon>Basidiomycota</taxon>
        <taxon>Agaricomycotina</taxon>
        <taxon>Agaricomycetes</taxon>
        <taxon>Polyporales</taxon>
        <taxon>Polyporaceae</taxon>
        <taxon>Dichomitus</taxon>
    </lineage>
</organism>
<protein>
    <submittedName>
        <fullName evidence="2">Uncharacterized protein</fullName>
    </submittedName>
</protein>
<proteinExistence type="predicted"/>
<name>A0A4Q9MXK9_9APHY</name>
<feature type="region of interest" description="Disordered" evidence="1">
    <location>
        <begin position="65"/>
        <end position="87"/>
    </location>
</feature>
<dbReference type="AlphaFoldDB" id="A0A4Q9MXK9"/>
<dbReference type="OrthoDB" id="2816594at2759"/>
<evidence type="ECO:0000256" key="1">
    <source>
        <dbReference type="SAM" id="MobiDB-lite"/>
    </source>
</evidence>
<gene>
    <name evidence="2" type="ORF">BD311DRAFT_654992</name>
</gene>
<evidence type="ECO:0000313" key="2">
    <source>
        <dbReference type="EMBL" id="TBU32465.1"/>
    </source>
</evidence>
<sequence>MCHRQLRLWKAKQCGHLTFIGETNIDCRSRDCYNSSAHPRDCGAPGTGTACRCRRYYTCVLPVPSSRLRGSPTHTPPLQPARAHNHK</sequence>